<feature type="region of interest" description="Disordered" evidence="1">
    <location>
        <begin position="1"/>
        <end position="31"/>
    </location>
</feature>
<organism evidence="2">
    <name type="scientific">Tanacetum cinerariifolium</name>
    <name type="common">Dalmatian daisy</name>
    <name type="synonym">Chrysanthemum cinerariifolium</name>
    <dbReference type="NCBI Taxonomy" id="118510"/>
    <lineage>
        <taxon>Eukaryota</taxon>
        <taxon>Viridiplantae</taxon>
        <taxon>Streptophyta</taxon>
        <taxon>Embryophyta</taxon>
        <taxon>Tracheophyta</taxon>
        <taxon>Spermatophyta</taxon>
        <taxon>Magnoliopsida</taxon>
        <taxon>eudicotyledons</taxon>
        <taxon>Gunneridae</taxon>
        <taxon>Pentapetalae</taxon>
        <taxon>asterids</taxon>
        <taxon>campanulids</taxon>
        <taxon>Asterales</taxon>
        <taxon>Asteraceae</taxon>
        <taxon>Asteroideae</taxon>
        <taxon>Anthemideae</taxon>
        <taxon>Anthemidinae</taxon>
        <taxon>Tanacetum</taxon>
    </lineage>
</organism>
<proteinExistence type="predicted"/>
<feature type="region of interest" description="Disordered" evidence="1">
    <location>
        <begin position="81"/>
        <end position="112"/>
    </location>
</feature>
<dbReference type="AlphaFoldDB" id="A0A699IVR5"/>
<evidence type="ECO:0000256" key="1">
    <source>
        <dbReference type="SAM" id="MobiDB-lite"/>
    </source>
</evidence>
<reference evidence="2" key="1">
    <citation type="journal article" date="2019" name="Sci. Rep.">
        <title>Draft genome of Tanacetum cinerariifolium, the natural source of mosquito coil.</title>
        <authorList>
            <person name="Yamashiro T."/>
            <person name="Shiraishi A."/>
            <person name="Satake H."/>
            <person name="Nakayama K."/>
        </authorList>
    </citation>
    <scope>NUCLEOTIDE SEQUENCE</scope>
</reference>
<gene>
    <name evidence="2" type="ORF">Tci_562124</name>
</gene>
<evidence type="ECO:0000313" key="2">
    <source>
        <dbReference type="EMBL" id="GEZ90151.1"/>
    </source>
</evidence>
<feature type="compositionally biased region" description="Low complexity" evidence="1">
    <location>
        <begin position="330"/>
        <end position="340"/>
    </location>
</feature>
<accession>A0A699IVR5</accession>
<feature type="region of interest" description="Disordered" evidence="1">
    <location>
        <begin position="276"/>
        <end position="349"/>
    </location>
</feature>
<comment type="caution">
    <text evidence="2">The sequence shown here is derived from an EMBL/GenBank/DDBJ whole genome shotgun (WGS) entry which is preliminary data.</text>
</comment>
<dbReference type="EMBL" id="BKCJ010339467">
    <property type="protein sequence ID" value="GEZ90151.1"/>
    <property type="molecule type" value="Genomic_DNA"/>
</dbReference>
<protein>
    <submittedName>
        <fullName evidence="2">Uncharacterized protein</fullName>
    </submittedName>
</protein>
<name>A0A699IVR5_TANCI</name>
<feature type="compositionally biased region" description="Polar residues" evidence="1">
    <location>
        <begin position="92"/>
        <end position="101"/>
    </location>
</feature>
<feature type="compositionally biased region" description="Pro residues" evidence="1">
    <location>
        <begin position="288"/>
        <end position="306"/>
    </location>
</feature>
<feature type="compositionally biased region" description="Basic and acidic residues" evidence="1">
    <location>
        <begin position="1"/>
        <end position="19"/>
    </location>
</feature>
<sequence length="572" mass="65481">ADIKQAMEESLKSVHDAHRGPFPPTPKKVSPVEQYIFQRRTPASTEPSGHAESPLIYTELGLTESDTESNEEVPHVVKVGAQDEGQAGPNPGVQTEGQARSNPGDDAELQPQSSPIFYARPNLEHIDLEATDVLTQQHPEQMDEGFGYQFFNDKPSEAENEKTTTETKVESMVSVTIQQDTSEIPPMTTPIMANLIHDNKHLEERLDSHGLRLYTFENLDIPQDLPKSDMKEILHQRMWETNSYKVHKDHMMLYEASEKSMNHDHTDEILTDLAEARRKKKKRHDSPKTPPGSPPHQPHPSSPPAGPSRTSRSHGASGSSQLPPPPPPSSTSRVIISSIPKDLHMDDNTAPMNKYIRTMMKTSRMLIFPSKGGRPALSILKMKATYYPDVGLEQMVHDQIADLNEHIIAEIDFKYLYPSDFEDLYLLNLQEDFQLGIESYQTQLNLTKPRWDATGFEYNHDFIVIDSPRAVTFRDKYGVQMIMRFNEIHKFNDGTLHQTDEALDYRIKEFKVNRMNLGLNTRFWIRKDVDKSKEFMFSIQKRLKTRRIFCNLESFVGGRVREGDYRLLQRTE</sequence>
<feature type="non-terminal residue" evidence="2">
    <location>
        <position position="1"/>
    </location>
</feature>